<protein>
    <recommendedName>
        <fullName evidence="2 4">acylphosphatase</fullName>
        <ecNumber evidence="2 4">3.6.1.7</ecNumber>
    </recommendedName>
</protein>
<evidence type="ECO:0000256" key="1">
    <source>
        <dbReference type="ARBA" id="ARBA00005614"/>
    </source>
</evidence>
<evidence type="ECO:0000313" key="7">
    <source>
        <dbReference type="EMBL" id="QPD04698.1"/>
    </source>
</evidence>
<reference evidence="7 8" key="1">
    <citation type="journal article" date="2020" name="ISME J.">
        <title>Enrichment and physiological characterization of a novel comammox Nitrospira indicates ammonium inhibition of complete nitrification.</title>
        <authorList>
            <person name="Sakoula D."/>
            <person name="Koch H."/>
            <person name="Frank J."/>
            <person name="Jetten M.S.M."/>
            <person name="van Kessel M.A.H.J."/>
            <person name="Lucker S."/>
        </authorList>
    </citation>
    <scope>NUCLEOTIDE SEQUENCE [LARGE SCALE GENOMIC DNA]</scope>
    <source>
        <strain evidence="7">Comreactor17</strain>
    </source>
</reference>
<accession>A0A7S8IZW7</accession>
<proteinExistence type="inferred from homology"/>
<evidence type="ECO:0000256" key="2">
    <source>
        <dbReference type="ARBA" id="ARBA00012150"/>
    </source>
</evidence>
<dbReference type="Proteomes" id="UP000593737">
    <property type="component" value="Chromosome"/>
</dbReference>
<feature type="active site" evidence="4">
    <location>
        <position position="26"/>
    </location>
</feature>
<dbReference type="InterPro" id="IPR036046">
    <property type="entry name" value="Acylphosphatase-like_dom_sf"/>
</dbReference>
<dbReference type="Pfam" id="PF00708">
    <property type="entry name" value="Acylphosphatase"/>
    <property type="match status" value="1"/>
</dbReference>
<dbReference type="SUPFAM" id="SSF54975">
    <property type="entry name" value="Acylphosphatase/BLUF domain-like"/>
    <property type="match status" value="1"/>
</dbReference>
<sequence>MTRSADEQPVRAHVVVHGHVQGVGFRAFAARIASSLDLLGGVRNLKDGRVELDVEGNKTVIEAFVQQLKIGPPAGRVTEIETEWSLAGGRYSTFSVWY</sequence>
<gene>
    <name evidence="7" type="ORF">Nkreftii_002472</name>
</gene>
<dbReference type="InterPro" id="IPR001792">
    <property type="entry name" value="Acylphosphatase-like_dom"/>
</dbReference>
<dbReference type="PANTHER" id="PTHR47268:SF4">
    <property type="entry name" value="ACYLPHOSPHATASE"/>
    <property type="match status" value="1"/>
</dbReference>
<dbReference type="EMBL" id="CP047423">
    <property type="protein sequence ID" value="QPD04698.1"/>
    <property type="molecule type" value="Genomic_DNA"/>
</dbReference>
<dbReference type="PROSITE" id="PS51160">
    <property type="entry name" value="ACYLPHOSPHATASE_3"/>
    <property type="match status" value="1"/>
</dbReference>
<dbReference type="KEGG" id="nkf:Nkreftii_002472"/>
<comment type="similarity">
    <text evidence="1 5">Belongs to the acylphosphatase family.</text>
</comment>
<name>A0A7S8IZW7_9BACT</name>
<dbReference type="AlphaFoldDB" id="A0A7S8IZW7"/>
<keyword evidence="4 7" id="KW-0378">Hydrolase</keyword>
<dbReference type="GO" id="GO:0003998">
    <property type="term" value="F:acylphosphatase activity"/>
    <property type="evidence" value="ECO:0007669"/>
    <property type="project" value="UniProtKB-EC"/>
</dbReference>
<dbReference type="PANTHER" id="PTHR47268">
    <property type="entry name" value="ACYLPHOSPHATASE"/>
    <property type="match status" value="1"/>
</dbReference>
<evidence type="ECO:0000256" key="4">
    <source>
        <dbReference type="PROSITE-ProRule" id="PRU00520"/>
    </source>
</evidence>
<dbReference type="InterPro" id="IPR017968">
    <property type="entry name" value="Acylphosphatase_CS"/>
</dbReference>
<evidence type="ECO:0000256" key="3">
    <source>
        <dbReference type="ARBA" id="ARBA00047645"/>
    </source>
</evidence>
<dbReference type="PROSITE" id="PS00150">
    <property type="entry name" value="ACYLPHOSPHATASE_1"/>
    <property type="match status" value="1"/>
</dbReference>
<evidence type="ECO:0000259" key="6">
    <source>
        <dbReference type="PROSITE" id="PS51160"/>
    </source>
</evidence>
<dbReference type="InterPro" id="IPR020456">
    <property type="entry name" value="Acylphosphatase"/>
</dbReference>
<dbReference type="Gene3D" id="3.30.70.100">
    <property type="match status" value="1"/>
</dbReference>
<feature type="domain" description="Acylphosphatase-like" evidence="6">
    <location>
        <begin position="11"/>
        <end position="98"/>
    </location>
</feature>
<evidence type="ECO:0000313" key="8">
    <source>
        <dbReference type="Proteomes" id="UP000593737"/>
    </source>
</evidence>
<evidence type="ECO:0000256" key="5">
    <source>
        <dbReference type="RuleBase" id="RU004168"/>
    </source>
</evidence>
<organism evidence="7 8">
    <name type="scientific">Candidatus Nitrospira kreftii</name>
    <dbReference type="NCBI Taxonomy" id="2652173"/>
    <lineage>
        <taxon>Bacteria</taxon>
        <taxon>Pseudomonadati</taxon>
        <taxon>Nitrospirota</taxon>
        <taxon>Nitrospiria</taxon>
        <taxon>Nitrospirales</taxon>
        <taxon>Nitrospiraceae</taxon>
        <taxon>Nitrospira</taxon>
    </lineage>
</organism>
<feature type="active site" evidence="4">
    <location>
        <position position="44"/>
    </location>
</feature>
<comment type="catalytic activity">
    <reaction evidence="3 4">
        <text>an acyl phosphate + H2O = a carboxylate + phosphate + H(+)</text>
        <dbReference type="Rhea" id="RHEA:14965"/>
        <dbReference type="ChEBI" id="CHEBI:15377"/>
        <dbReference type="ChEBI" id="CHEBI:15378"/>
        <dbReference type="ChEBI" id="CHEBI:29067"/>
        <dbReference type="ChEBI" id="CHEBI:43474"/>
        <dbReference type="ChEBI" id="CHEBI:59918"/>
        <dbReference type="EC" id="3.6.1.7"/>
    </reaction>
</comment>
<dbReference type="EC" id="3.6.1.7" evidence="2 4"/>